<dbReference type="PANTHER" id="PTHR30572:SF4">
    <property type="entry name" value="ABC TRANSPORTER PERMEASE YTRF"/>
    <property type="match status" value="1"/>
</dbReference>
<evidence type="ECO:0000259" key="9">
    <source>
        <dbReference type="Pfam" id="PF12704"/>
    </source>
</evidence>
<evidence type="ECO:0000313" key="10">
    <source>
        <dbReference type="EMBL" id="UUI74704.1"/>
    </source>
</evidence>
<evidence type="ECO:0000256" key="2">
    <source>
        <dbReference type="ARBA" id="ARBA00022475"/>
    </source>
</evidence>
<keyword evidence="3 7" id="KW-0812">Transmembrane</keyword>
<evidence type="ECO:0000256" key="4">
    <source>
        <dbReference type="ARBA" id="ARBA00022989"/>
    </source>
</evidence>
<dbReference type="Pfam" id="PF02687">
    <property type="entry name" value="FtsX"/>
    <property type="match status" value="1"/>
</dbReference>
<keyword evidence="4 7" id="KW-1133">Transmembrane helix</keyword>
<dbReference type="Proteomes" id="UP001316189">
    <property type="component" value="Chromosome"/>
</dbReference>
<comment type="subcellular location">
    <subcellularLocation>
        <location evidence="1">Cell membrane</location>
        <topology evidence="1">Multi-pass membrane protein</topology>
    </subcellularLocation>
</comment>
<keyword evidence="2" id="KW-1003">Cell membrane</keyword>
<proteinExistence type="inferred from homology"/>
<organism evidence="10 11">
    <name type="scientific">Cellulomonas chengniuliangii</name>
    <dbReference type="NCBI Taxonomy" id="2968084"/>
    <lineage>
        <taxon>Bacteria</taxon>
        <taxon>Bacillati</taxon>
        <taxon>Actinomycetota</taxon>
        <taxon>Actinomycetes</taxon>
        <taxon>Micrococcales</taxon>
        <taxon>Cellulomonadaceae</taxon>
        <taxon>Cellulomonas</taxon>
    </lineage>
</organism>
<dbReference type="Pfam" id="PF12704">
    <property type="entry name" value="MacB_PCD"/>
    <property type="match status" value="1"/>
</dbReference>
<reference evidence="10 11" key="1">
    <citation type="submission" date="2022-07" db="EMBL/GenBank/DDBJ databases">
        <title>Novel species in genus cellulomonas.</title>
        <authorList>
            <person name="Ye L."/>
        </authorList>
    </citation>
    <scope>NUCLEOTIDE SEQUENCE [LARGE SCALE GENOMIC DNA]</scope>
    <source>
        <strain evidence="11">zg-Y338</strain>
    </source>
</reference>
<evidence type="ECO:0000256" key="5">
    <source>
        <dbReference type="ARBA" id="ARBA00023136"/>
    </source>
</evidence>
<keyword evidence="11" id="KW-1185">Reference proteome</keyword>
<dbReference type="RefSeq" id="WP_227570440.1">
    <property type="nucleotide sequence ID" value="NZ_CP101988.1"/>
</dbReference>
<feature type="transmembrane region" description="Helical" evidence="7">
    <location>
        <begin position="275"/>
        <end position="300"/>
    </location>
</feature>
<protein>
    <submittedName>
        <fullName evidence="10">ABC transporter permease</fullName>
    </submittedName>
</protein>
<feature type="transmembrane region" description="Helical" evidence="7">
    <location>
        <begin position="320"/>
        <end position="346"/>
    </location>
</feature>
<dbReference type="InterPro" id="IPR003838">
    <property type="entry name" value="ABC3_permease_C"/>
</dbReference>
<feature type="transmembrane region" description="Helical" evidence="7">
    <location>
        <begin position="366"/>
        <end position="394"/>
    </location>
</feature>
<accession>A0ABY5KW83</accession>
<evidence type="ECO:0000256" key="3">
    <source>
        <dbReference type="ARBA" id="ARBA00022692"/>
    </source>
</evidence>
<dbReference type="EMBL" id="CP101988">
    <property type="protein sequence ID" value="UUI74704.1"/>
    <property type="molecule type" value="Genomic_DNA"/>
</dbReference>
<dbReference type="InterPro" id="IPR050250">
    <property type="entry name" value="Macrolide_Exporter_MacB"/>
</dbReference>
<gene>
    <name evidence="10" type="ORF">NP064_13045</name>
</gene>
<evidence type="ECO:0000256" key="7">
    <source>
        <dbReference type="SAM" id="Phobius"/>
    </source>
</evidence>
<evidence type="ECO:0000256" key="6">
    <source>
        <dbReference type="ARBA" id="ARBA00038076"/>
    </source>
</evidence>
<feature type="transmembrane region" description="Helical" evidence="7">
    <location>
        <begin position="22"/>
        <end position="46"/>
    </location>
</feature>
<evidence type="ECO:0000256" key="1">
    <source>
        <dbReference type="ARBA" id="ARBA00004651"/>
    </source>
</evidence>
<dbReference type="PANTHER" id="PTHR30572">
    <property type="entry name" value="MEMBRANE COMPONENT OF TRANSPORTER-RELATED"/>
    <property type="match status" value="1"/>
</dbReference>
<evidence type="ECO:0000313" key="11">
    <source>
        <dbReference type="Proteomes" id="UP001316189"/>
    </source>
</evidence>
<dbReference type="InterPro" id="IPR025857">
    <property type="entry name" value="MacB_PCD"/>
</dbReference>
<sequence>MTGFVSTLVEAWDELRVHRLRVLLALIGVAVAVTAITGITAAVQMMSQAFREQSERHNGRDVTLTADVYPAWSGEMGTTPPTPDPAQIDAAYTRITEQYAIEYWSRTSWTQAPFRFPTGAQMVEVRVVDPDYGVINRFQPTDGRWFFETDVDRLAPSVVVNEAFWKALGEPSLDTHPTVVLGGATPVRAEVIGVYPNSWREEPPAAYGLTSHMTRWATPTDTYGNAPSLRMWVPPEMSDELQPLITRDLSALMPGYEVSVYPNEFDNSLDSAATWIILGVGGFALLLGGLGLVNIALVTVRHRIREIGIRRSFGATSGRVFFGVLMESVVATFVAGLVGVVIAVAVVKNIPVERVFGGGIEDMPPFPLSAAAIGMACATGVGALAGLIPATVAVRVKVIDAIRY</sequence>
<keyword evidence="5 7" id="KW-0472">Membrane</keyword>
<name>A0ABY5KW83_9CELL</name>
<feature type="domain" description="ABC3 transporter permease C-terminal" evidence="8">
    <location>
        <begin position="280"/>
        <end position="393"/>
    </location>
</feature>
<feature type="domain" description="MacB-like periplasmic core" evidence="9">
    <location>
        <begin position="23"/>
        <end position="197"/>
    </location>
</feature>
<evidence type="ECO:0000259" key="8">
    <source>
        <dbReference type="Pfam" id="PF02687"/>
    </source>
</evidence>
<comment type="similarity">
    <text evidence="6">Belongs to the ABC-4 integral membrane protein family.</text>
</comment>